<dbReference type="EMBL" id="BDCX01000011">
    <property type="protein sequence ID" value="GAT68796.1"/>
    <property type="molecule type" value="Genomic_DNA"/>
</dbReference>
<dbReference type="Proteomes" id="UP000077701">
    <property type="component" value="Unassembled WGS sequence"/>
</dbReference>
<keyword evidence="1" id="KW-0812">Transmembrane</keyword>
<dbReference type="RefSeq" id="WP_068899657.1">
    <property type="nucleotide sequence ID" value="NZ_BDCX01000011.1"/>
</dbReference>
<keyword evidence="3" id="KW-1185">Reference proteome</keyword>
<reference evidence="3" key="2">
    <citation type="submission" date="2016-04" db="EMBL/GenBank/DDBJ databases">
        <title>Planomonospora sphaerica JCM9374 whole genome shotgun sequence.</title>
        <authorList>
            <person name="Suzuki T."/>
            <person name="Dohra H."/>
            <person name="Kodani S."/>
        </authorList>
    </citation>
    <scope>NUCLEOTIDE SEQUENCE [LARGE SCALE GENOMIC DNA]</scope>
    <source>
        <strain evidence="3">JCM 9374</strain>
    </source>
</reference>
<sequence length="82" mass="8694">MVHRDDSPWKIPLFVIVGGGLVWGSSSIVHARASGASEAPDGLVAIVDVLRWLGMAVTAVGTGLALVTITVLLIVRARQRHR</sequence>
<feature type="transmembrane region" description="Helical" evidence="1">
    <location>
        <begin position="52"/>
        <end position="75"/>
    </location>
</feature>
<feature type="transmembrane region" description="Helical" evidence="1">
    <location>
        <begin position="12"/>
        <end position="32"/>
    </location>
</feature>
<evidence type="ECO:0000256" key="1">
    <source>
        <dbReference type="SAM" id="Phobius"/>
    </source>
</evidence>
<proteinExistence type="predicted"/>
<name>A0A171DIT8_9ACTN</name>
<accession>A0A171DIT8</accession>
<reference evidence="2 3" key="1">
    <citation type="journal article" date="2016" name="Genome Announc.">
        <title>Draft Genome Sequence of Planomonospora sphaerica JCM9374, a Rare Actinomycete.</title>
        <authorList>
            <person name="Dohra H."/>
            <person name="Suzuki T."/>
            <person name="Inoue Y."/>
            <person name="Kodani S."/>
        </authorList>
    </citation>
    <scope>NUCLEOTIDE SEQUENCE [LARGE SCALE GENOMIC DNA]</scope>
    <source>
        <strain evidence="2 3">JCM 9374</strain>
    </source>
</reference>
<evidence type="ECO:0000313" key="2">
    <source>
        <dbReference type="EMBL" id="GAT68796.1"/>
    </source>
</evidence>
<evidence type="ECO:0000313" key="3">
    <source>
        <dbReference type="Proteomes" id="UP000077701"/>
    </source>
</evidence>
<dbReference type="AlphaFoldDB" id="A0A171DIT8"/>
<keyword evidence="1" id="KW-1133">Transmembrane helix</keyword>
<gene>
    <name evidence="2" type="ORF">PS9374_04461</name>
</gene>
<protein>
    <submittedName>
        <fullName evidence="2">Uncharacterized protein</fullName>
    </submittedName>
</protein>
<comment type="caution">
    <text evidence="2">The sequence shown here is derived from an EMBL/GenBank/DDBJ whole genome shotgun (WGS) entry which is preliminary data.</text>
</comment>
<dbReference type="STRING" id="161355.PS9374_04461"/>
<keyword evidence="1" id="KW-0472">Membrane</keyword>
<organism evidence="2 3">
    <name type="scientific">Planomonospora sphaerica</name>
    <dbReference type="NCBI Taxonomy" id="161355"/>
    <lineage>
        <taxon>Bacteria</taxon>
        <taxon>Bacillati</taxon>
        <taxon>Actinomycetota</taxon>
        <taxon>Actinomycetes</taxon>
        <taxon>Streptosporangiales</taxon>
        <taxon>Streptosporangiaceae</taxon>
        <taxon>Planomonospora</taxon>
    </lineage>
</organism>